<protein>
    <submittedName>
        <fullName evidence="4">2,5-dioxovalerate dehydrogenase (Alpha-ketoglutaric semialdehyde dehydrogenase)</fullName>
        <ecNumber evidence="4">1.2.1.26</ecNumber>
    </submittedName>
</protein>
<dbReference type="EMBL" id="CABN01000147">
    <property type="protein sequence ID" value="CBI00523.1"/>
    <property type="molecule type" value="Genomic_DNA"/>
</dbReference>
<dbReference type="InterPro" id="IPR016161">
    <property type="entry name" value="Ald_DH/histidinol_DH"/>
</dbReference>
<dbReference type="InterPro" id="IPR016162">
    <property type="entry name" value="Ald_DH_N"/>
</dbReference>
<accession>E6Q014</accession>
<comment type="similarity">
    <text evidence="1">Belongs to the aldehyde dehydrogenase family.</text>
</comment>
<name>E6Q014_9ZZZZ</name>
<dbReference type="InterPro" id="IPR016160">
    <property type="entry name" value="Ald_DH_CS_CYS"/>
</dbReference>
<dbReference type="FunFam" id="3.40.309.10:FF:000012">
    <property type="entry name" value="Betaine aldehyde dehydrogenase"/>
    <property type="match status" value="1"/>
</dbReference>
<dbReference type="Gene3D" id="3.40.605.10">
    <property type="entry name" value="Aldehyde Dehydrogenase, Chain A, domain 1"/>
    <property type="match status" value="1"/>
</dbReference>
<dbReference type="EC" id="1.2.1.26" evidence="4"/>
<feature type="domain" description="Aldehyde dehydrogenase" evidence="3">
    <location>
        <begin position="34"/>
        <end position="499"/>
    </location>
</feature>
<dbReference type="PROSITE" id="PS00070">
    <property type="entry name" value="ALDEHYDE_DEHYDR_CYS"/>
    <property type="match status" value="1"/>
</dbReference>
<evidence type="ECO:0000256" key="1">
    <source>
        <dbReference type="ARBA" id="ARBA00009986"/>
    </source>
</evidence>
<evidence type="ECO:0000259" key="3">
    <source>
        <dbReference type="Pfam" id="PF00171"/>
    </source>
</evidence>
<dbReference type="PANTHER" id="PTHR11699">
    <property type="entry name" value="ALDEHYDE DEHYDROGENASE-RELATED"/>
    <property type="match status" value="1"/>
</dbReference>
<gene>
    <name evidence="4" type="primary">ycbD</name>
    <name evidence="4" type="ORF">CARN3_0063</name>
</gene>
<keyword evidence="2 4" id="KW-0560">Oxidoreductase</keyword>
<dbReference type="FunFam" id="3.40.605.10:FF:000007">
    <property type="entry name" value="NAD/NADP-dependent betaine aldehyde dehydrogenase"/>
    <property type="match status" value="1"/>
</dbReference>
<reference evidence="4" key="1">
    <citation type="submission" date="2009-10" db="EMBL/GenBank/DDBJ databases">
        <title>Diversity of trophic interactions inside an arsenic-rich microbial ecosystem.</title>
        <authorList>
            <person name="Bertin P.N."/>
            <person name="Heinrich-Salmeron A."/>
            <person name="Pelletier E."/>
            <person name="Goulhen-Chollet F."/>
            <person name="Arsene-Ploetze F."/>
            <person name="Gallien S."/>
            <person name="Calteau A."/>
            <person name="Vallenet D."/>
            <person name="Casiot C."/>
            <person name="Chane-Woon-Ming B."/>
            <person name="Giloteaux L."/>
            <person name="Barakat M."/>
            <person name="Bonnefoy V."/>
            <person name="Bruneel O."/>
            <person name="Chandler M."/>
            <person name="Cleiss J."/>
            <person name="Duran R."/>
            <person name="Elbaz-Poulichet F."/>
            <person name="Fonknechten N."/>
            <person name="Lauga B."/>
            <person name="Mornico D."/>
            <person name="Ortet P."/>
            <person name="Schaeffer C."/>
            <person name="Siguier P."/>
            <person name="Alexander Thil Smith A."/>
            <person name="Van Dorsselaer A."/>
            <person name="Weissenbach J."/>
            <person name="Medigue C."/>
            <person name="Le Paslier D."/>
        </authorList>
    </citation>
    <scope>NUCLEOTIDE SEQUENCE</scope>
</reference>
<dbReference type="InterPro" id="IPR029510">
    <property type="entry name" value="Ald_DH_CS_GLU"/>
</dbReference>
<comment type="caution">
    <text evidence="4">The sequence shown here is derived from an EMBL/GenBank/DDBJ whole genome shotgun (WGS) entry which is preliminary data.</text>
</comment>
<dbReference type="Gene3D" id="3.40.309.10">
    <property type="entry name" value="Aldehyde Dehydrogenase, Chain A, domain 2"/>
    <property type="match status" value="1"/>
</dbReference>
<sequence>MRSTGGQVRKDRVTNRVTNQVAGKVYQNLIGGQWQPARSGRTLLNVNPADHADVVGEFPASDASDVELAVAAAKKAFASWRLVPAPKRAEILYRAGQLLAERKEQYAREMTREMGKVLAETRGDVQEAIDEAYYVAGEGRRLFGQTTPSELANKFAMSVRMPVGVIGMIAPWNFPMAIPSWKLFPALVAGNTCIIKPAEDTPLSTYNLVQTLMDAGLPPGVVNIVSGYGPEAGAPLVEHADVRAISFTGSSAVGSLVAQRAAATFKPVSLEMGGKNAMIVMDDANLELALEGALWGAFGTTGQRCTATSRILLHKAIAAEFTGKLVARAKALKVGNGLEDGVEVGPQVNAQQIATSAEYVAIALAEGAKLLTGGKALTEGAYSKGTFFAPTIFGGVKPTMRIAREEVFGPVVALIEFETIEEAIEIANSIEYGLSTSLYSKDVNRAFAAMRDLEAGITYINAPTIGAEVHLPFGGVKKTGNGHREGLGALDFYTTWKSVYVDFSDRLQRAQIDNAE</sequence>
<dbReference type="CDD" id="cd07131">
    <property type="entry name" value="ALDH_AldH-CAJ73105"/>
    <property type="match status" value="1"/>
</dbReference>
<organism evidence="4">
    <name type="scientific">mine drainage metagenome</name>
    <dbReference type="NCBI Taxonomy" id="410659"/>
    <lineage>
        <taxon>unclassified sequences</taxon>
        <taxon>metagenomes</taxon>
        <taxon>ecological metagenomes</taxon>
    </lineage>
</organism>
<proteinExistence type="inferred from homology"/>
<dbReference type="GO" id="GO:0047533">
    <property type="term" value="F:2,5-dioxovalerate dehydrogenase (NADP+) activity"/>
    <property type="evidence" value="ECO:0007669"/>
    <property type="project" value="UniProtKB-EC"/>
</dbReference>
<dbReference type="Pfam" id="PF00171">
    <property type="entry name" value="Aldedh"/>
    <property type="match status" value="1"/>
</dbReference>
<dbReference type="InterPro" id="IPR015590">
    <property type="entry name" value="Aldehyde_DH_dom"/>
</dbReference>
<evidence type="ECO:0000256" key="2">
    <source>
        <dbReference type="ARBA" id="ARBA00023002"/>
    </source>
</evidence>
<dbReference type="PROSITE" id="PS00687">
    <property type="entry name" value="ALDEHYDE_DEHYDR_GLU"/>
    <property type="match status" value="1"/>
</dbReference>
<evidence type="ECO:0000313" key="4">
    <source>
        <dbReference type="EMBL" id="CBI00523.1"/>
    </source>
</evidence>
<dbReference type="SUPFAM" id="SSF53720">
    <property type="entry name" value="ALDH-like"/>
    <property type="match status" value="1"/>
</dbReference>
<dbReference type="AlphaFoldDB" id="E6Q014"/>
<dbReference type="InterPro" id="IPR016163">
    <property type="entry name" value="Ald_DH_C"/>
</dbReference>